<dbReference type="Proteomes" id="UP000182101">
    <property type="component" value="Plasmid pAMCP48-600"/>
</dbReference>
<dbReference type="RefSeq" id="WP_071960586.1">
    <property type="nucleotide sequence ID" value="NZ_CP018025.1"/>
</dbReference>
<dbReference type="AlphaFoldDB" id="A0AAC9JGB7"/>
<dbReference type="Pfam" id="PF03235">
    <property type="entry name" value="GmrSD_N"/>
    <property type="match status" value="1"/>
</dbReference>
<feature type="domain" description="GmrSD restriction endonucleases N-terminal" evidence="1">
    <location>
        <begin position="54"/>
        <end position="154"/>
    </location>
</feature>
<evidence type="ECO:0000259" key="1">
    <source>
        <dbReference type="Pfam" id="PF03235"/>
    </source>
</evidence>
<evidence type="ECO:0000313" key="3">
    <source>
        <dbReference type="Proteomes" id="UP000182101"/>
    </source>
</evidence>
<dbReference type="PANTHER" id="PTHR39639:SF1">
    <property type="entry name" value="DUF262 DOMAIN-CONTAINING PROTEIN"/>
    <property type="match status" value="1"/>
</dbReference>
<organism evidence="2 3">
    <name type="scientific">Alteromonas mediterranea</name>
    <dbReference type="NCBI Taxonomy" id="314275"/>
    <lineage>
        <taxon>Bacteria</taxon>
        <taxon>Pseudomonadati</taxon>
        <taxon>Pseudomonadota</taxon>
        <taxon>Gammaproteobacteria</taxon>
        <taxon>Alteromonadales</taxon>
        <taxon>Alteromonadaceae</taxon>
        <taxon>Alteromonas/Salinimonas group</taxon>
        <taxon>Alteromonas</taxon>
    </lineage>
</organism>
<protein>
    <recommendedName>
        <fullName evidence="1">GmrSD restriction endonucleases N-terminal domain-containing protein</fullName>
    </recommendedName>
</protein>
<evidence type="ECO:0000313" key="2">
    <source>
        <dbReference type="EMBL" id="APD91976.1"/>
    </source>
</evidence>
<proteinExistence type="predicted"/>
<dbReference type="EMBL" id="CP018025">
    <property type="protein sequence ID" value="APD91976.1"/>
    <property type="molecule type" value="Genomic_DNA"/>
</dbReference>
<reference evidence="2 3" key="1">
    <citation type="submission" date="2016-11" db="EMBL/GenBank/DDBJ databases">
        <title>Networking in microbes: conjugative elements and plasmids in the genus Alteromonas.</title>
        <authorList>
            <person name="Lopez-Perez M."/>
            <person name="Ramon-Marco N."/>
            <person name="Rodriguez-Valera F."/>
        </authorList>
    </citation>
    <scope>NUCLEOTIDE SEQUENCE [LARGE SCALE GENOMIC DNA]</scope>
    <source>
        <strain evidence="2 3">CP48</strain>
        <plasmid evidence="3">pamcp48-600</plasmid>
    </source>
</reference>
<name>A0AAC9JGB7_9ALTE</name>
<geneLocation type="plasmid" evidence="3">
    <name>pamcp48-600</name>
</geneLocation>
<dbReference type="PANTHER" id="PTHR39639">
    <property type="entry name" value="CHROMOSOME 16, WHOLE GENOME SHOTGUN SEQUENCE"/>
    <property type="match status" value="1"/>
</dbReference>
<keyword evidence="2" id="KW-0614">Plasmid</keyword>
<accession>A0AAC9JGB7</accession>
<gene>
    <name evidence="2" type="ORF">BM524_18825</name>
</gene>
<sequence length="183" mass="21110">MSVNNRIPKPIDLGRTRDFRVEDAVISYRKHCEAVEAGLPLKRTVEAERYACGFPLPSFQRPAVWTTEQKAKFIESIFLGLHIGTYCVHESDWTGVAEAKIVPFSGWLLDGQQRLLTIEDYINDKFKVFDLYFSDLTKAEVRRFMNTPFKRHEVALHDEAKIKDLYNRLSFGGTAHTEDQRAV</sequence>
<dbReference type="InterPro" id="IPR004919">
    <property type="entry name" value="GmrSD_N"/>
</dbReference>